<name>A0ABV3KT12_STRGS</name>
<reference evidence="2 3" key="1">
    <citation type="submission" date="2024-06" db="EMBL/GenBank/DDBJ databases">
        <title>The Natural Products Discovery Center: Release of the First 8490 Sequenced Strains for Exploring Actinobacteria Biosynthetic Diversity.</title>
        <authorList>
            <person name="Kalkreuter E."/>
            <person name="Kautsar S.A."/>
            <person name="Yang D."/>
            <person name="Bader C.D."/>
            <person name="Teijaro C.N."/>
            <person name="Fluegel L."/>
            <person name="Davis C.M."/>
            <person name="Simpson J.R."/>
            <person name="Lauterbach L."/>
            <person name="Steele A.D."/>
            <person name="Gui C."/>
            <person name="Meng S."/>
            <person name="Li G."/>
            <person name="Viehrig K."/>
            <person name="Ye F."/>
            <person name="Su P."/>
            <person name="Kiefer A.F."/>
            <person name="Nichols A."/>
            <person name="Cepeda A.J."/>
            <person name="Yan W."/>
            <person name="Fan B."/>
            <person name="Jiang Y."/>
            <person name="Adhikari A."/>
            <person name="Zheng C.-J."/>
            <person name="Schuster L."/>
            <person name="Cowan T.M."/>
            <person name="Smanski M.J."/>
            <person name="Chevrette M.G."/>
            <person name="De Carvalho L.P.S."/>
            <person name="Shen B."/>
        </authorList>
    </citation>
    <scope>NUCLEOTIDE SEQUENCE [LARGE SCALE GENOMIC DNA]</scope>
    <source>
        <strain evidence="2 3">NPDC052360</strain>
    </source>
</reference>
<accession>A0ABV3KT12</accession>
<dbReference type="Pfam" id="PF00376">
    <property type="entry name" value="MerR"/>
    <property type="match status" value="1"/>
</dbReference>
<keyword evidence="2" id="KW-0238">DNA-binding</keyword>
<dbReference type="Proteomes" id="UP001553148">
    <property type="component" value="Unassembled WGS sequence"/>
</dbReference>
<feature type="domain" description="HTH merR-type" evidence="1">
    <location>
        <begin position="5"/>
        <end position="36"/>
    </location>
</feature>
<dbReference type="EMBL" id="JBFAUJ010000010">
    <property type="protein sequence ID" value="MEV8462443.1"/>
    <property type="molecule type" value="Genomic_DNA"/>
</dbReference>
<keyword evidence="3" id="KW-1185">Reference proteome</keyword>
<dbReference type="Gene3D" id="1.10.1660.10">
    <property type="match status" value="1"/>
</dbReference>
<dbReference type="GO" id="GO:0003677">
    <property type="term" value="F:DNA binding"/>
    <property type="evidence" value="ECO:0007669"/>
    <property type="project" value="UniProtKB-KW"/>
</dbReference>
<dbReference type="InterPro" id="IPR000551">
    <property type="entry name" value="MerR-type_HTH_dom"/>
</dbReference>
<evidence type="ECO:0000313" key="2">
    <source>
        <dbReference type="EMBL" id="MEV8462443.1"/>
    </source>
</evidence>
<organism evidence="2 3">
    <name type="scientific">Streptomyces griseosporeus</name>
    <dbReference type="NCBI Taxonomy" id="1910"/>
    <lineage>
        <taxon>Bacteria</taxon>
        <taxon>Bacillati</taxon>
        <taxon>Actinomycetota</taxon>
        <taxon>Actinomycetes</taxon>
        <taxon>Kitasatosporales</taxon>
        <taxon>Streptomycetaceae</taxon>
        <taxon>Streptomyces</taxon>
    </lineage>
</organism>
<feature type="non-terminal residue" evidence="2">
    <location>
        <position position="36"/>
    </location>
</feature>
<dbReference type="PROSITE" id="PS50937">
    <property type="entry name" value="HTH_MERR_2"/>
    <property type="match status" value="1"/>
</dbReference>
<dbReference type="RefSeq" id="WP_366504521.1">
    <property type="nucleotide sequence ID" value="NZ_JBFAUJ010000010.1"/>
</dbReference>
<evidence type="ECO:0000259" key="1">
    <source>
        <dbReference type="PROSITE" id="PS50937"/>
    </source>
</evidence>
<gene>
    <name evidence="2" type="ORF">AB0470_23160</name>
</gene>
<sequence length="36" mass="3944">MESDMRSIGEMARDSGLGVSALRFYDRAGVLVPAWV</sequence>
<comment type="caution">
    <text evidence="2">The sequence shown here is derived from an EMBL/GenBank/DDBJ whole genome shotgun (WGS) entry which is preliminary data.</text>
</comment>
<protein>
    <submittedName>
        <fullName evidence="2">MerR family DNA-binding transcriptional regulator</fullName>
    </submittedName>
</protein>
<proteinExistence type="predicted"/>
<dbReference type="SUPFAM" id="SSF46955">
    <property type="entry name" value="Putative DNA-binding domain"/>
    <property type="match status" value="1"/>
</dbReference>
<evidence type="ECO:0000313" key="3">
    <source>
        <dbReference type="Proteomes" id="UP001553148"/>
    </source>
</evidence>
<dbReference type="InterPro" id="IPR009061">
    <property type="entry name" value="DNA-bd_dom_put_sf"/>
</dbReference>